<protein>
    <submittedName>
        <fullName evidence="5">Erg26, C-3 sterol dehydrogenase</fullName>
        <ecNumber evidence="5">1.1.1.170</ecNumber>
    </submittedName>
</protein>
<dbReference type="EMBL" id="JANBTW010000026">
    <property type="protein sequence ID" value="KAJ2677990.1"/>
    <property type="molecule type" value="Genomic_DNA"/>
</dbReference>
<evidence type="ECO:0000256" key="2">
    <source>
        <dbReference type="ARBA" id="ARBA00023002"/>
    </source>
</evidence>
<dbReference type="PANTHER" id="PTHR43245:SF51">
    <property type="entry name" value="SHORT CHAIN DEHYDROGENASE_REDUCTASE FAMILY 42E, MEMBER 2"/>
    <property type="match status" value="1"/>
</dbReference>
<dbReference type="Pfam" id="PF01073">
    <property type="entry name" value="3Beta_HSD"/>
    <property type="match status" value="1"/>
</dbReference>
<organism evidence="5 6">
    <name type="scientific">Coemansia spiralis</name>
    <dbReference type="NCBI Taxonomy" id="417178"/>
    <lineage>
        <taxon>Eukaryota</taxon>
        <taxon>Fungi</taxon>
        <taxon>Fungi incertae sedis</taxon>
        <taxon>Zoopagomycota</taxon>
        <taxon>Kickxellomycotina</taxon>
        <taxon>Kickxellomycetes</taxon>
        <taxon>Kickxellales</taxon>
        <taxon>Kickxellaceae</taxon>
        <taxon>Coemansia</taxon>
    </lineage>
</organism>
<feature type="transmembrane region" description="Helical" evidence="3">
    <location>
        <begin position="279"/>
        <end position="302"/>
    </location>
</feature>
<evidence type="ECO:0000259" key="4">
    <source>
        <dbReference type="Pfam" id="PF01073"/>
    </source>
</evidence>
<name>A0A9W8G9K2_9FUNG</name>
<keyword evidence="3" id="KW-0472">Membrane</keyword>
<dbReference type="PANTHER" id="PTHR43245">
    <property type="entry name" value="BIFUNCTIONAL POLYMYXIN RESISTANCE PROTEIN ARNA"/>
    <property type="match status" value="1"/>
</dbReference>
<sequence length="363" mass="40164">MSSASASPVVPTDGEIYLVVGGEGFLGRAIVNALLERREKTGSSDEIRILDLRRNHEGDDVLFFQGDICNSTNVEAALNFEGRTATVVFHTASPVMKAPEALHTRVNVEGTKVVLECCRKVGVDKFVYTSSASVVYSGKGLEYVDESIGYASPFADYYSETKAIAEKLVLEYNDKYGMRTAALRPSGIFGPGDNQATPGALLAQRRNFPVLVQVGNNTALFDFTYVGNLAEAHLLCADKLYDENVSGQAFFITNDQPIPMWSFFRLLWAQVGDTRGPKLIIPTFVASLILVFLKFLATIHLIKHDVPFVFGMTFTPRYFNITKAKKYLGYKPRIPYSEGVPIAVNACLERWAKEEEANARKQN</sequence>
<comment type="similarity">
    <text evidence="1">Belongs to the 3-beta-HSD family.</text>
</comment>
<gene>
    <name evidence="5" type="primary">ERG26</name>
    <name evidence="5" type="ORF">GGI25_002780</name>
</gene>
<proteinExistence type="inferred from homology"/>
<evidence type="ECO:0000313" key="6">
    <source>
        <dbReference type="Proteomes" id="UP001151518"/>
    </source>
</evidence>
<dbReference type="OrthoDB" id="10058185at2759"/>
<feature type="domain" description="3-beta hydroxysteroid dehydrogenase/isomerase" evidence="4">
    <location>
        <begin position="18"/>
        <end position="275"/>
    </location>
</feature>
<evidence type="ECO:0000256" key="3">
    <source>
        <dbReference type="SAM" id="Phobius"/>
    </source>
</evidence>
<dbReference type="InterPro" id="IPR036291">
    <property type="entry name" value="NAD(P)-bd_dom_sf"/>
</dbReference>
<evidence type="ECO:0000313" key="5">
    <source>
        <dbReference type="EMBL" id="KAJ2677990.1"/>
    </source>
</evidence>
<dbReference type="EC" id="1.1.1.170" evidence="5"/>
<evidence type="ECO:0000256" key="1">
    <source>
        <dbReference type="ARBA" id="ARBA00009219"/>
    </source>
</evidence>
<accession>A0A9W8G9K2</accession>
<dbReference type="AlphaFoldDB" id="A0A9W8G9K2"/>
<dbReference type="Proteomes" id="UP001151518">
    <property type="component" value="Unassembled WGS sequence"/>
</dbReference>
<keyword evidence="3" id="KW-0812">Transmembrane</keyword>
<reference evidence="5" key="1">
    <citation type="submission" date="2022-07" db="EMBL/GenBank/DDBJ databases">
        <title>Phylogenomic reconstructions and comparative analyses of Kickxellomycotina fungi.</title>
        <authorList>
            <person name="Reynolds N.K."/>
            <person name="Stajich J.E."/>
            <person name="Barry K."/>
            <person name="Grigoriev I.V."/>
            <person name="Crous P."/>
            <person name="Smith M.E."/>
        </authorList>
    </citation>
    <scope>NUCLEOTIDE SEQUENCE</scope>
    <source>
        <strain evidence="5">NRRL 3115</strain>
    </source>
</reference>
<dbReference type="GO" id="GO:0006694">
    <property type="term" value="P:steroid biosynthetic process"/>
    <property type="evidence" value="ECO:0007669"/>
    <property type="project" value="InterPro"/>
</dbReference>
<keyword evidence="2 5" id="KW-0560">Oxidoreductase</keyword>
<dbReference type="InterPro" id="IPR050177">
    <property type="entry name" value="Lipid_A_modif_metabolic_enz"/>
</dbReference>
<dbReference type="Gene3D" id="3.40.50.720">
    <property type="entry name" value="NAD(P)-binding Rossmann-like Domain"/>
    <property type="match status" value="1"/>
</dbReference>
<dbReference type="SUPFAM" id="SSF51735">
    <property type="entry name" value="NAD(P)-binding Rossmann-fold domains"/>
    <property type="match status" value="1"/>
</dbReference>
<dbReference type="GO" id="GO:0000252">
    <property type="term" value="F:3-beta-hydroxysteroid dehydrogenase [NAD(P)+]/C4-decarboxylase activity"/>
    <property type="evidence" value="ECO:0007669"/>
    <property type="project" value="UniProtKB-EC"/>
</dbReference>
<dbReference type="InterPro" id="IPR002225">
    <property type="entry name" value="3Beta_OHSteriod_DH/Estase"/>
</dbReference>
<keyword evidence="3" id="KW-1133">Transmembrane helix</keyword>
<comment type="caution">
    <text evidence="5">The sequence shown here is derived from an EMBL/GenBank/DDBJ whole genome shotgun (WGS) entry which is preliminary data.</text>
</comment>